<gene>
    <name evidence="2" type="ORF">HNP71_000579</name>
</gene>
<sequence>MDIRFHEHSMALGHYTKQPGEVAGDGGAPHSSTCAHDSDDTPAARGVLPHGLARNERREMPGHGLARDGLEQILHHAHAARDVPVEIDVVVIANDEHAHAGLHHIGEFAECVQRLLLARNIDDQHLGGLHLGHGGNSRANSAAADVDTIGDKIAQAVAQHLLGGGIPQEGKNGQAIRPTDQIAIPLHVTSTLLAHKSSYPLHRECGLLLIGRH</sequence>
<evidence type="ECO:0000313" key="2">
    <source>
        <dbReference type="EMBL" id="MBB5372341.1"/>
    </source>
</evidence>
<comment type="caution">
    <text evidence="2">The sequence shown here is derived from an EMBL/GenBank/DDBJ whole genome shotgun (WGS) entry which is preliminary data.</text>
</comment>
<proteinExistence type="predicted"/>
<accession>A0A840VL88</accession>
<protein>
    <submittedName>
        <fullName evidence="2">Uncharacterized protein</fullName>
    </submittedName>
</protein>
<organism evidence="2 3">
    <name type="scientific">Acidocella aromatica</name>
    <dbReference type="NCBI Taxonomy" id="1303579"/>
    <lineage>
        <taxon>Bacteria</taxon>
        <taxon>Pseudomonadati</taxon>
        <taxon>Pseudomonadota</taxon>
        <taxon>Alphaproteobacteria</taxon>
        <taxon>Acetobacterales</taxon>
        <taxon>Acidocellaceae</taxon>
        <taxon>Acidocella</taxon>
    </lineage>
</organism>
<dbReference type="Proteomes" id="UP000553706">
    <property type="component" value="Unassembled WGS sequence"/>
</dbReference>
<keyword evidence="3" id="KW-1185">Reference proteome</keyword>
<name>A0A840VL88_9PROT</name>
<dbReference type="EMBL" id="JACHFJ010000002">
    <property type="protein sequence ID" value="MBB5372341.1"/>
    <property type="molecule type" value="Genomic_DNA"/>
</dbReference>
<feature type="region of interest" description="Disordered" evidence="1">
    <location>
        <begin position="17"/>
        <end position="45"/>
    </location>
</feature>
<reference evidence="2 3" key="1">
    <citation type="submission" date="2020-08" db="EMBL/GenBank/DDBJ databases">
        <title>Genomic Encyclopedia of Type Strains, Phase IV (KMG-IV): sequencing the most valuable type-strain genomes for metagenomic binning, comparative biology and taxonomic classification.</title>
        <authorList>
            <person name="Goeker M."/>
        </authorList>
    </citation>
    <scope>NUCLEOTIDE SEQUENCE [LARGE SCALE GENOMIC DNA]</scope>
    <source>
        <strain evidence="2 3">DSM 27026</strain>
    </source>
</reference>
<evidence type="ECO:0000256" key="1">
    <source>
        <dbReference type="SAM" id="MobiDB-lite"/>
    </source>
</evidence>
<dbReference type="RefSeq" id="WP_183265355.1">
    <property type="nucleotide sequence ID" value="NZ_JACHFJ010000002.1"/>
</dbReference>
<dbReference type="AlphaFoldDB" id="A0A840VL88"/>
<evidence type="ECO:0000313" key="3">
    <source>
        <dbReference type="Proteomes" id="UP000553706"/>
    </source>
</evidence>